<proteinExistence type="predicted"/>
<dbReference type="SUPFAM" id="SSF102114">
    <property type="entry name" value="Radical SAM enzymes"/>
    <property type="match status" value="1"/>
</dbReference>
<keyword evidence="4" id="KW-0547">Nucleotide-binding</keyword>
<evidence type="ECO:0000256" key="4">
    <source>
        <dbReference type="ARBA" id="ARBA00022741"/>
    </source>
</evidence>
<accession>I1C082</accession>
<evidence type="ECO:0000256" key="2">
    <source>
        <dbReference type="ARBA" id="ARBA00022691"/>
    </source>
</evidence>
<name>I1C082_RHIO9</name>
<dbReference type="eggNOG" id="KOG2876">
    <property type="taxonomic scope" value="Eukaryota"/>
</dbReference>
<dbReference type="InterPro" id="IPR013785">
    <property type="entry name" value="Aldolase_TIM"/>
</dbReference>
<dbReference type="CDD" id="cd01335">
    <property type="entry name" value="Radical_SAM"/>
    <property type="match status" value="1"/>
</dbReference>
<keyword evidence="5" id="KW-0408">Iron</keyword>
<dbReference type="VEuPathDB" id="FungiDB:RO3G_06567"/>
<dbReference type="STRING" id="246409.I1C082"/>
<dbReference type="CDD" id="cd21117">
    <property type="entry name" value="Twitch_MoaA"/>
    <property type="match status" value="1"/>
</dbReference>
<evidence type="ECO:0000256" key="8">
    <source>
        <dbReference type="ARBA" id="ARBA00023150"/>
    </source>
</evidence>
<evidence type="ECO:0000256" key="7">
    <source>
        <dbReference type="ARBA" id="ARBA00023134"/>
    </source>
</evidence>
<keyword evidence="11" id="KW-1185">Reference proteome</keyword>
<dbReference type="OrthoDB" id="429626at2759"/>
<dbReference type="OMA" id="QMSECFC"/>
<evidence type="ECO:0000313" key="10">
    <source>
        <dbReference type="EMBL" id="EIE81862.1"/>
    </source>
</evidence>
<dbReference type="PROSITE" id="PS51918">
    <property type="entry name" value="RADICAL_SAM"/>
    <property type="match status" value="1"/>
</dbReference>
<dbReference type="InterPro" id="IPR007197">
    <property type="entry name" value="rSAM"/>
</dbReference>
<feature type="domain" description="Radical SAM core" evidence="9">
    <location>
        <begin position="1"/>
        <end position="135"/>
    </location>
</feature>
<evidence type="ECO:0000259" key="9">
    <source>
        <dbReference type="PROSITE" id="PS51918"/>
    </source>
</evidence>
<evidence type="ECO:0000256" key="6">
    <source>
        <dbReference type="ARBA" id="ARBA00023014"/>
    </source>
</evidence>
<dbReference type="GO" id="GO:0051539">
    <property type="term" value="F:4 iron, 4 sulfur cluster binding"/>
    <property type="evidence" value="ECO:0007669"/>
    <property type="project" value="UniProtKB-KW"/>
</dbReference>
<dbReference type="Gene3D" id="3.20.20.70">
    <property type="entry name" value="Aldolase class I"/>
    <property type="match status" value="1"/>
</dbReference>
<reference evidence="10 11" key="1">
    <citation type="journal article" date="2009" name="PLoS Genet.">
        <title>Genomic analysis of the basal lineage fungus Rhizopus oryzae reveals a whole-genome duplication.</title>
        <authorList>
            <person name="Ma L.-J."/>
            <person name="Ibrahim A.S."/>
            <person name="Skory C."/>
            <person name="Grabherr M.G."/>
            <person name="Burger G."/>
            <person name="Butler M."/>
            <person name="Elias M."/>
            <person name="Idnurm A."/>
            <person name="Lang B.F."/>
            <person name="Sone T."/>
            <person name="Abe A."/>
            <person name="Calvo S.E."/>
            <person name="Corrochano L.M."/>
            <person name="Engels R."/>
            <person name="Fu J."/>
            <person name="Hansberg W."/>
            <person name="Kim J.-M."/>
            <person name="Kodira C.D."/>
            <person name="Koehrsen M.J."/>
            <person name="Liu B."/>
            <person name="Miranda-Saavedra D."/>
            <person name="O'Leary S."/>
            <person name="Ortiz-Castellanos L."/>
            <person name="Poulter R."/>
            <person name="Rodriguez-Romero J."/>
            <person name="Ruiz-Herrera J."/>
            <person name="Shen Y.-Q."/>
            <person name="Zeng Q."/>
            <person name="Galagan J."/>
            <person name="Birren B.W."/>
            <person name="Cuomo C.A."/>
            <person name="Wickes B.L."/>
        </authorList>
    </citation>
    <scope>NUCLEOTIDE SEQUENCE [LARGE SCALE GENOMIC DNA]</scope>
    <source>
        <strain evidence="11">RA 99-880 / ATCC MYA-4621 / FGSC 9543 / NRRL 43880</strain>
    </source>
</reference>
<dbReference type="GO" id="GO:0006777">
    <property type="term" value="P:Mo-molybdopterin cofactor biosynthetic process"/>
    <property type="evidence" value="ECO:0007669"/>
    <property type="project" value="UniProtKB-KW"/>
</dbReference>
<dbReference type="GO" id="GO:0061798">
    <property type="term" value="F:GTP 3',8'-cyclase activity"/>
    <property type="evidence" value="ECO:0007669"/>
    <property type="project" value="TreeGrafter"/>
</dbReference>
<dbReference type="GeneID" id="93613538"/>
<dbReference type="AlphaFoldDB" id="I1C082"/>
<gene>
    <name evidence="10" type="ORF">RO3G_06567</name>
</gene>
<dbReference type="InterPro" id="IPR010505">
    <property type="entry name" value="MoaA_twitch"/>
</dbReference>
<keyword evidence="6" id="KW-0411">Iron-sulfur</keyword>
<dbReference type="GO" id="GO:0005525">
    <property type="term" value="F:GTP binding"/>
    <property type="evidence" value="ECO:0007669"/>
    <property type="project" value="UniProtKB-KW"/>
</dbReference>
<dbReference type="Proteomes" id="UP000009138">
    <property type="component" value="Unassembled WGS sequence"/>
</dbReference>
<dbReference type="PANTHER" id="PTHR22960:SF0">
    <property type="entry name" value="MOLYBDENUM COFACTOR BIOSYNTHESIS PROTEIN 1"/>
    <property type="match status" value="1"/>
</dbReference>
<organism evidence="10 11">
    <name type="scientific">Rhizopus delemar (strain RA 99-880 / ATCC MYA-4621 / FGSC 9543 / NRRL 43880)</name>
    <name type="common">Mucormycosis agent</name>
    <name type="synonym">Rhizopus arrhizus var. delemar</name>
    <dbReference type="NCBI Taxonomy" id="246409"/>
    <lineage>
        <taxon>Eukaryota</taxon>
        <taxon>Fungi</taxon>
        <taxon>Fungi incertae sedis</taxon>
        <taxon>Mucoromycota</taxon>
        <taxon>Mucoromycotina</taxon>
        <taxon>Mucoromycetes</taxon>
        <taxon>Mucorales</taxon>
        <taxon>Mucorineae</taxon>
        <taxon>Rhizopodaceae</taxon>
        <taxon>Rhizopus</taxon>
    </lineage>
</organism>
<evidence type="ECO:0000256" key="5">
    <source>
        <dbReference type="ARBA" id="ARBA00023004"/>
    </source>
</evidence>
<dbReference type="EMBL" id="CH476735">
    <property type="protein sequence ID" value="EIE81862.1"/>
    <property type="molecule type" value="Genomic_DNA"/>
</dbReference>
<dbReference type="RefSeq" id="XP_067517258.1">
    <property type="nucleotide sequence ID" value="XM_067661157.1"/>
</dbReference>
<dbReference type="Pfam" id="PF06463">
    <property type="entry name" value="Mob_synth_C"/>
    <property type="match status" value="1"/>
</dbReference>
<dbReference type="Pfam" id="PF04055">
    <property type="entry name" value="Radical_SAM"/>
    <property type="match status" value="1"/>
</dbReference>
<keyword evidence="7" id="KW-0342">GTP-binding</keyword>
<dbReference type="InterPro" id="IPR058240">
    <property type="entry name" value="rSAM_sf"/>
</dbReference>
<dbReference type="InterPro" id="IPR050105">
    <property type="entry name" value="MoCo_biosynth_MoaA/MoaC"/>
</dbReference>
<comment type="pathway">
    <text evidence="1">Cofactor biosynthesis; molybdopterin biosynthesis.</text>
</comment>
<keyword evidence="8" id="KW-0501">Molybdenum cofactor biosynthesis</keyword>
<evidence type="ECO:0000256" key="1">
    <source>
        <dbReference type="ARBA" id="ARBA00005046"/>
    </source>
</evidence>
<keyword evidence="3" id="KW-0479">Metal-binding</keyword>
<evidence type="ECO:0000256" key="3">
    <source>
        <dbReference type="ARBA" id="ARBA00022723"/>
    </source>
</evidence>
<dbReference type="PANTHER" id="PTHR22960">
    <property type="entry name" value="MOLYBDOPTERIN COFACTOR SYNTHESIS PROTEIN A"/>
    <property type="match status" value="1"/>
</dbReference>
<keyword evidence="2" id="KW-0949">S-adenosyl-L-methionine</keyword>
<sequence length="233" mass="26522">MTSNGIALKRKLEGFYEAGLDTLNISLDTLNPYLFEIMTRRRGFDKVMGSIDQALQLGIPHVKVNTVVMRGVNDKEVLDFVAYTKDHPVNVRFIEYMPFDGNKWKRDTLVPYSELIRNIEAKFGTLEKIKDSVNDTTKHYQLPGYKGKIGFITSMTDHFCSTCNRLRITADGSIKVCLFGSAEVSLRDLIRKDKQDDELIQVINEAVKKKKKQHAGMFELASRKNRPMILIGG</sequence>
<protein>
    <recommendedName>
        <fullName evidence="9">Radical SAM core domain-containing protein</fullName>
    </recommendedName>
</protein>
<dbReference type="InParanoid" id="I1C082"/>
<dbReference type="GO" id="GO:0061799">
    <property type="term" value="F:cyclic pyranopterin monophosphate synthase activity"/>
    <property type="evidence" value="ECO:0007669"/>
    <property type="project" value="TreeGrafter"/>
</dbReference>
<dbReference type="GO" id="GO:0046872">
    <property type="term" value="F:metal ion binding"/>
    <property type="evidence" value="ECO:0007669"/>
    <property type="project" value="UniProtKB-KW"/>
</dbReference>
<evidence type="ECO:0000313" key="11">
    <source>
        <dbReference type="Proteomes" id="UP000009138"/>
    </source>
</evidence>